<proteinExistence type="inferred from homology"/>
<dbReference type="FunFam" id="3.20.20.140:FF:000040">
    <property type="entry name" value="Putative tatD related deoxyribonuclease"/>
    <property type="match status" value="1"/>
</dbReference>
<dbReference type="CDD" id="cd01310">
    <property type="entry name" value="TatD_DNAse"/>
    <property type="match status" value="1"/>
</dbReference>
<dbReference type="PANTHER" id="PTHR10060">
    <property type="entry name" value="TATD FAMILY DEOXYRIBONUCLEASE"/>
    <property type="match status" value="1"/>
</dbReference>
<evidence type="ECO:0000256" key="6">
    <source>
        <dbReference type="ARBA" id="ARBA00045223"/>
    </source>
</evidence>
<gene>
    <name evidence="8" type="primary">tatdn1</name>
    <name evidence="8" type="ORF">B7P43_G07469</name>
</gene>
<comment type="function">
    <text evidence="6">Deoxyribonuclease which catalyzes (in vitro) the decatenation of kinetoplast DNA, which are circular DNA catenated to each other, producing linear DNA molecules. Plays an important role in chromosomal segregation and cell cycle progression during eye development probably via its DNA decatenation activity.</text>
</comment>
<protein>
    <recommendedName>
        <fullName evidence="5">Deoxyribonuclease TATDN1</fullName>
    </recommendedName>
</protein>
<sequence>MASIRKFIDIGANLTDAMYKGIYHGSKKHENDLEAVLERAWKIGMQKIIITGGSLEESREALQLANTHEKLYTTVGCHPTRCSEFEKSGDPALYLQALQDLIQRGQHKVVALGECGLDYDRLQFCPRETQIKYFEYQLTLCEAVKIPVFLHCRNAVSDLVNILSKNRDRLNGGVVHSFDGSEQDMKSLLELGYYIGINGCSLKTADNLEVVAKIPNDCLILETDCPWCEVRPTHAGAKLIKTTFPTVKKEKWQAGSMVKGRNEPANIV</sequence>
<keyword evidence="4" id="KW-0378">Hydrolase</keyword>
<evidence type="ECO:0000256" key="7">
    <source>
        <dbReference type="PIRSR" id="PIRSR005902-1"/>
    </source>
</evidence>
<dbReference type="OrthoDB" id="6079689at2759"/>
<dbReference type="STRING" id="105785.A0A2J7PI09"/>
<dbReference type="EMBL" id="NEVH01025130">
    <property type="protein sequence ID" value="PNF15958.1"/>
    <property type="molecule type" value="Genomic_DNA"/>
</dbReference>
<feature type="binding site" evidence="7">
    <location>
        <position position="176"/>
    </location>
    <ligand>
        <name>a divalent metal cation</name>
        <dbReference type="ChEBI" id="CHEBI:60240"/>
        <label>2</label>
    </ligand>
</feature>
<feature type="binding site" evidence="7">
    <location>
        <position position="151"/>
    </location>
    <ligand>
        <name>a divalent metal cation</name>
        <dbReference type="ChEBI" id="CHEBI:60240"/>
        <label>2</label>
    </ligand>
</feature>
<dbReference type="FunCoup" id="A0A2J7PI09">
    <property type="interactions" value="1339"/>
</dbReference>
<comment type="similarity">
    <text evidence="1">Belongs to the metallo-dependent hydrolases superfamily. TatD-type hydrolase family.</text>
</comment>
<dbReference type="GO" id="GO:0008296">
    <property type="term" value="F:3'-5'-DNA exonuclease activity"/>
    <property type="evidence" value="ECO:0007669"/>
    <property type="project" value="TreeGrafter"/>
</dbReference>
<dbReference type="PANTHER" id="PTHR10060:SF15">
    <property type="entry name" value="DEOXYRIBONUCLEASE TATDN1"/>
    <property type="match status" value="1"/>
</dbReference>
<reference evidence="8 9" key="1">
    <citation type="submission" date="2017-12" db="EMBL/GenBank/DDBJ databases">
        <title>Hemimetabolous genomes reveal molecular basis of termite eusociality.</title>
        <authorList>
            <person name="Harrison M.C."/>
            <person name="Jongepier E."/>
            <person name="Robertson H.M."/>
            <person name="Arning N."/>
            <person name="Bitard-Feildel T."/>
            <person name="Chao H."/>
            <person name="Childers C.P."/>
            <person name="Dinh H."/>
            <person name="Doddapaneni H."/>
            <person name="Dugan S."/>
            <person name="Gowin J."/>
            <person name="Greiner C."/>
            <person name="Han Y."/>
            <person name="Hu H."/>
            <person name="Hughes D.S.T."/>
            <person name="Huylmans A.-K."/>
            <person name="Kemena C."/>
            <person name="Kremer L.P.M."/>
            <person name="Lee S.L."/>
            <person name="Lopez-Ezquerra A."/>
            <person name="Mallet L."/>
            <person name="Monroy-Kuhn J.M."/>
            <person name="Moser A."/>
            <person name="Murali S.C."/>
            <person name="Muzny D.M."/>
            <person name="Otani S."/>
            <person name="Piulachs M.-D."/>
            <person name="Poelchau M."/>
            <person name="Qu J."/>
            <person name="Schaub F."/>
            <person name="Wada-Katsumata A."/>
            <person name="Worley K.C."/>
            <person name="Xie Q."/>
            <person name="Ylla G."/>
            <person name="Poulsen M."/>
            <person name="Gibbs R.A."/>
            <person name="Schal C."/>
            <person name="Richards S."/>
            <person name="Belles X."/>
            <person name="Korb J."/>
            <person name="Bornberg-Bauer E."/>
        </authorList>
    </citation>
    <scope>NUCLEOTIDE SEQUENCE [LARGE SCALE GENOMIC DNA]</scope>
    <source>
        <tissue evidence="8">Whole body</tissue>
    </source>
</reference>
<dbReference type="InterPro" id="IPR001130">
    <property type="entry name" value="TatD-like"/>
</dbReference>
<dbReference type="Gene3D" id="3.20.20.140">
    <property type="entry name" value="Metal-dependent hydrolases"/>
    <property type="match status" value="1"/>
</dbReference>
<dbReference type="SUPFAM" id="SSF51556">
    <property type="entry name" value="Metallo-dependent hydrolases"/>
    <property type="match status" value="1"/>
</dbReference>
<evidence type="ECO:0000256" key="5">
    <source>
        <dbReference type="ARBA" id="ARBA00039767"/>
    </source>
</evidence>
<accession>A0A2J7PI09</accession>
<dbReference type="InterPro" id="IPR018228">
    <property type="entry name" value="DNase_TatD-rel_CS"/>
</dbReference>
<feature type="binding site" evidence="7">
    <location>
        <position position="114"/>
    </location>
    <ligand>
        <name>a divalent metal cation</name>
        <dbReference type="ChEBI" id="CHEBI:60240"/>
        <label>1</label>
    </ligand>
</feature>
<dbReference type="InterPro" id="IPR032466">
    <property type="entry name" value="Metal_Hydrolase"/>
</dbReference>
<feature type="binding site" evidence="7">
    <location>
        <position position="224"/>
    </location>
    <ligand>
        <name>a divalent metal cation</name>
        <dbReference type="ChEBI" id="CHEBI:60240"/>
        <label>1</label>
    </ligand>
</feature>
<dbReference type="PIRSF" id="PIRSF005902">
    <property type="entry name" value="DNase_TatD"/>
    <property type="match status" value="1"/>
</dbReference>
<dbReference type="Proteomes" id="UP000235965">
    <property type="component" value="Unassembled WGS sequence"/>
</dbReference>
<dbReference type="GO" id="GO:0046872">
    <property type="term" value="F:metal ion binding"/>
    <property type="evidence" value="ECO:0007669"/>
    <property type="project" value="UniProtKB-KW"/>
</dbReference>
<dbReference type="PROSITE" id="PS01091">
    <property type="entry name" value="TATD_3"/>
    <property type="match status" value="1"/>
</dbReference>
<comment type="caution">
    <text evidence="8">The sequence shown here is derived from an EMBL/GenBank/DDBJ whole genome shotgun (WGS) entry which is preliminary data.</text>
</comment>
<keyword evidence="9" id="KW-1185">Reference proteome</keyword>
<dbReference type="GO" id="GO:0005829">
    <property type="term" value="C:cytosol"/>
    <property type="evidence" value="ECO:0007669"/>
    <property type="project" value="TreeGrafter"/>
</dbReference>
<evidence type="ECO:0000256" key="1">
    <source>
        <dbReference type="ARBA" id="ARBA00009275"/>
    </source>
</evidence>
<evidence type="ECO:0000313" key="8">
    <source>
        <dbReference type="EMBL" id="PNF15958.1"/>
    </source>
</evidence>
<dbReference type="InterPro" id="IPR050891">
    <property type="entry name" value="TatD-type_Hydrolase"/>
</dbReference>
<evidence type="ECO:0000256" key="2">
    <source>
        <dbReference type="ARBA" id="ARBA00022722"/>
    </source>
</evidence>
<evidence type="ECO:0000256" key="3">
    <source>
        <dbReference type="ARBA" id="ARBA00022723"/>
    </source>
</evidence>
<dbReference type="AlphaFoldDB" id="A0A2J7PI09"/>
<dbReference type="InParanoid" id="A0A2J7PI09"/>
<keyword evidence="2" id="KW-0540">Nuclease</keyword>
<evidence type="ECO:0000256" key="4">
    <source>
        <dbReference type="ARBA" id="ARBA00022801"/>
    </source>
</evidence>
<dbReference type="Pfam" id="PF01026">
    <property type="entry name" value="TatD_DNase"/>
    <property type="match status" value="1"/>
</dbReference>
<name>A0A2J7PI09_9NEOP</name>
<evidence type="ECO:0000313" key="9">
    <source>
        <dbReference type="Proteomes" id="UP000235965"/>
    </source>
</evidence>
<organism evidence="8 9">
    <name type="scientific">Cryptotermes secundus</name>
    <dbReference type="NCBI Taxonomy" id="105785"/>
    <lineage>
        <taxon>Eukaryota</taxon>
        <taxon>Metazoa</taxon>
        <taxon>Ecdysozoa</taxon>
        <taxon>Arthropoda</taxon>
        <taxon>Hexapoda</taxon>
        <taxon>Insecta</taxon>
        <taxon>Pterygota</taxon>
        <taxon>Neoptera</taxon>
        <taxon>Polyneoptera</taxon>
        <taxon>Dictyoptera</taxon>
        <taxon>Blattodea</taxon>
        <taxon>Blattoidea</taxon>
        <taxon>Termitoidae</taxon>
        <taxon>Kalotermitidae</taxon>
        <taxon>Cryptotermitinae</taxon>
        <taxon>Cryptotermes</taxon>
    </lineage>
</organism>
<keyword evidence="3 7" id="KW-0479">Metal-binding</keyword>